<evidence type="ECO:0000259" key="1">
    <source>
        <dbReference type="Pfam" id="PF01863"/>
    </source>
</evidence>
<dbReference type="CDD" id="cd07344">
    <property type="entry name" value="M48_yhfN_like"/>
    <property type="match status" value="1"/>
</dbReference>
<comment type="caution">
    <text evidence="2">The sequence shown here is derived from an EMBL/GenBank/DDBJ whole genome shotgun (WGS) entry which is preliminary data.</text>
</comment>
<protein>
    <submittedName>
        <fullName evidence="2">M48 family peptidase</fullName>
    </submittedName>
</protein>
<dbReference type="AlphaFoldDB" id="A0A4Q9VYN1"/>
<dbReference type="Pfam" id="PF01863">
    <property type="entry name" value="YgjP-like"/>
    <property type="match status" value="1"/>
</dbReference>
<name>A0A4Q9VYN1_9HYPH</name>
<dbReference type="PANTHER" id="PTHR30399">
    <property type="entry name" value="UNCHARACTERIZED PROTEIN YGJP"/>
    <property type="match status" value="1"/>
</dbReference>
<dbReference type="InterPro" id="IPR002725">
    <property type="entry name" value="YgjP-like_metallopeptidase"/>
</dbReference>
<dbReference type="OrthoDB" id="9795402at2"/>
<sequence length="267" mass="29517">MFGFPRPRHRPSPPDRVTLAIEGREVTVAVKVSARAVRFTLRLSTGTGEPVLTLPARASFGDALAFLDRHRGWLGERLARRPRSVAFRPGAVLPLRGRPHRVVHRPERRGTVWVEEAGDEALLVVAGGIDHLPRRIRDHLIRAARGDLAAAVARHAERLGVKIGRIRIKDTRSRWGSCTAAGDLSFSWRVILAPPEVLDYLAAHEVAHLREMNHSVRFWRLVRATCPTMDQGRRWLKVHGAALHGYGGAEEGAGHDASAFAGEPFAC</sequence>
<evidence type="ECO:0000313" key="2">
    <source>
        <dbReference type="EMBL" id="TBW41254.1"/>
    </source>
</evidence>
<keyword evidence="3" id="KW-1185">Reference proteome</keyword>
<dbReference type="PANTHER" id="PTHR30399:SF1">
    <property type="entry name" value="UTP PYROPHOSPHATASE"/>
    <property type="match status" value="1"/>
</dbReference>
<dbReference type="Proteomes" id="UP000292781">
    <property type="component" value="Unassembled WGS sequence"/>
</dbReference>
<feature type="domain" description="YgjP-like metallopeptidase" evidence="1">
    <location>
        <begin position="43"/>
        <end position="238"/>
    </location>
</feature>
<dbReference type="EMBL" id="SJFN01000001">
    <property type="protein sequence ID" value="TBW41254.1"/>
    <property type="molecule type" value="Genomic_DNA"/>
</dbReference>
<dbReference type="RefSeq" id="WP_131304841.1">
    <property type="nucleotide sequence ID" value="NZ_SJFN01000001.1"/>
</dbReference>
<accession>A0A4Q9VYN1</accession>
<gene>
    <name evidence="2" type="ORF">EYW49_00560</name>
</gene>
<proteinExistence type="predicted"/>
<organism evidence="2 3">
    <name type="scientific">Siculibacillus lacustris</name>
    <dbReference type="NCBI Taxonomy" id="1549641"/>
    <lineage>
        <taxon>Bacteria</taxon>
        <taxon>Pseudomonadati</taxon>
        <taxon>Pseudomonadota</taxon>
        <taxon>Alphaproteobacteria</taxon>
        <taxon>Hyphomicrobiales</taxon>
        <taxon>Ancalomicrobiaceae</taxon>
        <taxon>Siculibacillus</taxon>
    </lineage>
</organism>
<dbReference type="Gene3D" id="3.30.2010.10">
    <property type="entry name" value="Metalloproteases ('zincins'), catalytic domain"/>
    <property type="match status" value="1"/>
</dbReference>
<reference evidence="2 3" key="1">
    <citation type="submission" date="2019-02" db="EMBL/GenBank/DDBJ databases">
        <title>Siculibacillus lacustris gen. nov., sp. nov., a new rosette-forming bacterium isolated from a freshwater crater lake (Lake St. Ana, Romania).</title>
        <authorList>
            <person name="Felfoldi T."/>
            <person name="Marton Z."/>
            <person name="Szabo A."/>
            <person name="Mentes A."/>
            <person name="Boka K."/>
            <person name="Marialigeti K."/>
            <person name="Mathe I."/>
            <person name="Koncz M."/>
            <person name="Schumann P."/>
            <person name="Toth E."/>
        </authorList>
    </citation>
    <scope>NUCLEOTIDE SEQUENCE [LARGE SCALE GENOMIC DNA]</scope>
    <source>
        <strain evidence="2 3">SA-279</strain>
    </source>
</reference>
<evidence type="ECO:0000313" key="3">
    <source>
        <dbReference type="Proteomes" id="UP000292781"/>
    </source>
</evidence>
<dbReference type="InterPro" id="IPR053136">
    <property type="entry name" value="UTP_pyrophosphatase-like"/>
</dbReference>